<proteinExistence type="predicted"/>
<dbReference type="RefSeq" id="WP_198877445.1">
    <property type="nucleotide sequence ID" value="NZ_JAEKMH010000004.1"/>
</dbReference>
<feature type="domain" description="NAD-dependent epimerase/dehydratase" evidence="1">
    <location>
        <begin position="6"/>
        <end position="214"/>
    </location>
</feature>
<dbReference type="Proteomes" id="UP000602124">
    <property type="component" value="Unassembled WGS sequence"/>
</dbReference>
<dbReference type="Pfam" id="PF01370">
    <property type="entry name" value="Epimerase"/>
    <property type="match status" value="1"/>
</dbReference>
<protein>
    <submittedName>
        <fullName evidence="2">NAD-dependent epimerase/dehydratase family protein</fullName>
    </submittedName>
</protein>
<accession>A0A934J236</accession>
<evidence type="ECO:0000259" key="1">
    <source>
        <dbReference type="Pfam" id="PF01370"/>
    </source>
</evidence>
<organism evidence="2 3">
    <name type="scientific">Devosia sediminis</name>
    <dbReference type="NCBI Taxonomy" id="2798801"/>
    <lineage>
        <taxon>Bacteria</taxon>
        <taxon>Pseudomonadati</taxon>
        <taxon>Pseudomonadota</taxon>
        <taxon>Alphaproteobacteria</taxon>
        <taxon>Hyphomicrobiales</taxon>
        <taxon>Devosiaceae</taxon>
        <taxon>Devosia</taxon>
    </lineage>
</organism>
<evidence type="ECO:0000313" key="2">
    <source>
        <dbReference type="EMBL" id="MBJ3786239.1"/>
    </source>
</evidence>
<dbReference type="InterPro" id="IPR036291">
    <property type="entry name" value="NAD(P)-bd_dom_sf"/>
</dbReference>
<dbReference type="AlphaFoldDB" id="A0A934J236"/>
<dbReference type="GO" id="GO:0004029">
    <property type="term" value="F:aldehyde dehydrogenase (NAD+) activity"/>
    <property type="evidence" value="ECO:0007669"/>
    <property type="project" value="TreeGrafter"/>
</dbReference>
<reference evidence="2" key="1">
    <citation type="submission" date="2020-12" db="EMBL/GenBank/DDBJ databases">
        <title>Devosia sp. MSA67 isolated from Mo River.</title>
        <authorList>
            <person name="Ma F."/>
            <person name="Zi Z."/>
        </authorList>
    </citation>
    <scope>NUCLEOTIDE SEQUENCE</scope>
    <source>
        <strain evidence="2">MSA67</strain>
    </source>
</reference>
<dbReference type="InterPro" id="IPR051783">
    <property type="entry name" value="NAD(P)-dependent_oxidoreduct"/>
</dbReference>
<dbReference type="Gene3D" id="3.40.50.720">
    <property type="entry name" value="NAD(P)-binding Rossmann-like Domain"/>
    <property type="match status" value="1"/>
</dbReference>
<keyword evidence="3" id="KW-1185">Reference proteome</keyword>
<gene>
    <name evidence="2" type="ORF">JEQ47_16060</name>
</gene>
<comment type="caution">
    <text evidence="2">The sequence shown here is derived from an EMBL/GenBank/DDBJ whole genome shotgun (WGS) entry which is preliminary data.</text>
</comment>
<dbReference type="PANTHER" id="PTHR48079">
    <property type="entry name" value="PROTEIN YEEZ"/>
    <property type="match status" value="1"/>
</dbReference>
<dbReference type="SUPFAM" id="SSF51735">
    <property type="entry name" value="NAD(P)-binding Rossmann-fold domains"/>
    <property type="match status" value="1"/>
</dbReference>
<dbReference type="InterPro" id="IPR001509">
    <property type="entry name" value="Epimerase_deHydtase"/>
</dbReference>
<sequence length="319" mass="35186">MTKGNVTVLGSNGHIGNAAMIAFRDADWDVAGLGRSNRRPVSKTQFIQGNANDLGVVKAAIAEADVVVHALHLPYDKWGNGAAEAQLQVVIDAMTGSGKTLLFPGTIYNYRASDRTIAPGLRQSGEKPRGEIRIRLEEMLRDAAETRGFQVIILRAGDFFGPGNRDDWYDAGMFMSFAGGTVHHMGDLDMRHSWAYLPDLAHAFAVLAEKRDQFARFENFHFAGHWVSHGQIMAAVQSALGRKLKVTPLPWWLLGAMGLVNPVMRDIHRMRYIWTNEMELVDPRLDALLGPGFATPFETAVAATVTELVEAKYPMKKVA</sequence>
<dbReference type="GO" id="GO:0005737">
    <property type="term" value="C:cytoplasm"/>
    <property type="evidence" value="ECO:0007669"/>
    <property type="project" value="TreeGrafter"/>
</dbReference>
<evidence type="ECO:0000313" key="3">
    <source>
        <dbReference type="Proteomes" id="UP000602124"/>
    </source>
</evidence>
<name>A0A934J236_9HYPH</name>
<dbReference type="PANTHER" id="PTHR48079:SF6">
    <property type="entry name" value="NAD(P)-BINDING DOMAIN-CONTAINING PROTEIN-RELATED"/>
    <property type="match status" value="1"/>
</dbReference>
<dbReference type="EMBL" id="JAEKMH010000004">
    <property type="protein sequence ID" value="MBJ3786239.1"/>
    <property type="molecule type" value="Genomic_DNA"/>
</dbReference>